<name>A0AAN7LVZ7_TRANT</name>
<dbReference type="Pfam" id="PF21737">
    <property type="entry name" value="DUF6865"/>
    <property type="match status" value="2"/>
</dbReference>
<dbReference type="InterPro" id="IPR049198">
    <property type="entry name" value="DUF6865"/>
</dbReference>
<evidence type="ECO:0000313" key="2">
    <source>
        <dbReference type="EMBL" id="KAK4792224.1"/>
    </source>
</evidence>
<dbReference type="PANTHER" id="PTHR35282:SF11">
    <property type="entry name" value="EG5651"/>
    <property type="match status" value="1"/>
</dbReference>
<feature type="compositionally biased region" description="Polar residues" evidence="1">
    <location>
        <begin position="99"/>
        <end position="110"/>
    </location>
</feature>
<keyword evidence="3" id="KW-1185">Reference proteome</keyword>
<dbReference type="PANTHER" id="PTHR35282">
    <property type="entry name" value="F5D14.24 PROTEIN"/>
    <property type="match status" value="1"/>
</dbReference>
<sequence length="144" mass="15695">MKFLEEENVEKSDIDVKILTAPRCSLGSDKNTEKKDTSVHYMDMESPNKEDSQDFARESLIAISNLLPDNAVENGVQLPQSQSLSNGDGVDNAVENGVQLPQSQSLSNGNGVPVTNADVTEKYRSDLISISYVQSPDAKPLHES</sequence>
<dbReference type="EMBL" id="JAXQNO010000008">
    <property type="protein sequence ID" value="KAK4792224.1"/>
    <property type="molecule type" value="Genomic_DNA"/>
</dbReference>
<comment type="caution">
    <text evidence="2">The sequence shown here is derived from an EMBL/GenBank/DDBJ whole genome shotgun (WGS) entry which is preliminary data.</text>
</comment>
<accession>A0AAN7LVZ7</accession>
<gene>
    <name evidence="2" type="ORF">SAY86_022659</name>
</gene>
<evidence type="ECO:0000313" key="3">
    <source>
        <dbReference type="Proteomes" id="UP001346149"/>
    </source>
</evidence>
<proteinExistence type="predicted"/>
<organism evidence="2 3">
    <name type="scientific">Trapa natans</name>
    <name type="common">Water chestnut</name>
    <dbReference type="NCBI Taxonomy" id="22666"/>
    <lineage>
        <taxon>Eukaryota</taxon>
        <taxon>Viridiplantae</taxon>
        <taxon>Streptophyta</taxon>
        <taxon>Embryophyta</taxon>
        <taxon>Tracheophyta</taxon>
        <taxon>Spermatophyta</taxon>
        <taxon>Magnoliopsida</taxon>
        <taxon>eudicotyledons</taxon>
        <taxon>Gunneridae</taxon>
        <taxon>Pentapetalae</taxon>
        <taxon>rosids</taxon>
        <taxon>malvids</taxon>
        <taxon>Myrtales</taxon>
        <taxon>Lythraceae</taxon>
        <taxon>Trapa</taxon>
    </lineage>
</organism>
<evidence type="ECO:0000256" key="1">
    <source>
        <dbReference type="SAM" id="MobiDB-lite"/>
    </source>
</evidence>
<feature type="region of interest" description="Disordered" evidence="1">
    <location>
        <begin position="77"/>
        <end position="118"/>
    </location>
</feature>
<feature type="compositionally biased region" description="Polar residues" evidence="1">
    <location>
        <begin position="77"/>
        <end position="86"/>
    </location>
</feature>
<protein>
    <submittedName>
        <fullName evidence="2">Uncharacterized protein</fullName>
    </submittedName>
</protein>
<dbReference type="AlphaFoldDB" id="A0AAN7LVZ7"/>
<dbReference type="Proteomes" id="UP001346149">
    <property type="component" value="Unassembled WGS sequence"/>
</dbReference>
<reference evidence="2 3" key="1">
    <citation type="journal article" date="2023" name="Hortic Res">
        <title>Pangenome of water caltrop reveals structural variations and asymmetric subgenome divergence after allopolyploidization.</title>
        <authorList>
            <person name="Zhang X."/>
            <person name="Chen Y."/>
            <person name="Wang L."/>
            <person name="Yuan Y."/>
            <person name="Fang M."/>
            <person name="Shi L."/>
            <person name="Lu R."/>
            <person name="Comes H.P."/>
            <person name="Ma Y."/>
            <person name="Chen Y."/>
            <person name="Huang G."/>
            <person name="Zhou Y."/>
            <person name="Zheng Z."/>
            <person name="Qiu Y."/>
        </authorList>
    </citation>
    <scope>NUCLEOTIDE SEQUENCE [LARGE SCALE GENOMIC DNA]</scope>
    <source>
        <strain evidence="2">F231</strain>
    </source>
</reference>